<evidence type="ECO:0000256" key="3">
    <source>
        <dbReference type="SAM" id="SignalP"/>
    </source>
</evidence>
<dbReference type="Proteomes" id="UP001383192">
    <property type="component" value="Unassembled WGS sequence"/>
</dbReference>
<feature type="compositionally biased region" description="Basic and acidic residues" evidence="1">
    <location>
        <begin position="274"/>
        <end position="284"/>
    </location>
</feature>
<feature type="signal peptide" evidence="3">
    <location>
        <begin position="1"/>
        <end position="18"/>
    </location>
</feature>
<gene>
    <name evidence="4" type="ORF">VNI00_007904</name>
</gene>
<keyword evidence="2" id="KW-1133">Transmembrane helix</keyword>
<feature type="region of interest" description="Disordered" evidence="1">
    <location>
        <begin position="272"/>
        <end position="310"/>
    </location>
</feature>
<feature type="chain" id="PRO_5043440900" evidence="3">
    <location>
        <begin position="19"/>
        <end position="340"/>
    </location>
</feature>
<keyword evidence="3" id="KW-0732">Signal</keyword>
<organism evidence="4 5">
    <name type="scientific">Paramarasmius palmivorus</name>
    <dbReference type="NCBI Taxonomy" id="297713"/>
    <lineage>
        <taxon>Eukaryota</taxon>
        <taxon>Fungi</taxon>
        <taxon>Dikarya</taxon>
        <taxon>Basidiomycota</taxon>
        <taxon>Agaricomycotina</taxon>
        <taxon>Agaricomycetes</taxon>
        <taxon>Agaricomycetidae</taxon>
        <taxon>Agaricales</taxon>
        <taxon>Marasmiineae</taxon>
        <taxon>Marasmiaceae</taxon>
        <taxon>Paramarasmius</taxon>
    </lineage>
</organism>
<comment type="caution">
    <text evidence="4">The sequence shown here is derived from an EMBL/GenBank/DDBJ whole genome shotgun (WGS) entry which is preliminary data.</text>
</comment>
<keyword evidence="2" id="KW-0812">Transmembrane</keyword>
<evidence type="ECO:0000313" key="5">
    <source>
        <dbReference type="Proteomes" id="UP001383192"/>
    </source>
</evidence>
<evidence type="ECO:0000313" key="4">
    <source>
        <dbReference type="EMBL" id="KAK7044184.1"/>
    </source>
</evidence>
<sequence length="340" mass="37172">MKFTLYLCHLGLGTLVAGRRITRIIDDELGDEVTGVKPIYSGDGWALGSTCTGCPELDPSQTQNGTWHYNYRKANESSIGINITFTGVAVSAWTIRPDKIPGIAGEDLQYAVDVYLDDQVATGLYGPPVNEGNTFSYRHQMYSNSSLSNTTHVLQMRNNQGQDTIFFFDFVQYVFDDGLPDEENSVNTPTVASSTKSDSTDRPTSSTTTSGGNNDNPKGSNHIATIVGAAVGSIGLAAAGISITLFVLRRRSLRQIPVHTQTHPYMVQILSPSRKGERQSRGFSDEGTSVDTESTYDTSSTSELVARAQEDYVLPPPSYRSLFRGFSAREAYNGRRMSRT</sequence>
<name>A0AAW0CVH9_9AGAR</name>
<feature type="region of interest" description="Disordered" evidence="1">
    <location>
        <begin position="182"/>
        <end position="218"/>
    </location>
</feature>
<feature type="compositionally biased region" description="Low complexity" evidence="1">
    <location>
        <begin position="289"/>
        <end position="303"/>
    </location>
</feature>
<dbReference type="EMBL" id="JAYKXP010000026">
    <property type="protein sequence ID" value="KAK7044184.1"/>
    <property type="molecule type" value="Genomic_DNA"/>
</dbReference>
<evidence type="ECO:0000256" key="1">
    <source>
        <dbReference type="SAM" id="MobiDB-lite"/>
    </source>
</evidence>
<dbReference type="AlphaFoldDB" id="A0AAW0CVH9"/>
<proteinExistence type="predicted"/>
<accession>A0AAW0CVH9</accession>
<feature type="transmembrane region" description="Helical" evidence="2">
    <location>
        <begin position="223"/>
        <end position="248"/>
    </location>
</feature>
<keyword evidence="5" id="KW-1185">Reference proteome</keyword>
<protein>
    <submittedName>
        <fullName evidence="4">Uncharacterized protein</fullName>
    </submittedName>
</protein>
<reference evidence="4 5" key="1">
    <citation type="submission" date="2024-01" db="EMBL/GenBank/DDBJ databases">
        <title>A draft genome for a cacao thread blight-causing isolate of Paramarasmius palmivorus.</title>
        <authorList>
            <person name="Baruah I.K."/>
            <person name="Bukari Y."/>
            <person name="Amoako-Attah I."/>
            <person name="Meinhardt L.W."/>
            <person name="Bailey B.A."/>
            <person name="Cohen S.P."/>
        </authorList>
    </citation>
    <scope>NUCLEOTIDE SEQUENCE [LARGE SCALE GENOMIC DNA]</scope>
    <source>
        <strain evidence="4 5">GH-12</strain>
    </source>
</reference>
<feature type="compositionally biased region" description="Low complexity" evidence="1">
    <location>
        <begin position="193"/>
        <end position="210"/>
    </location>
</feature>
<evidence type="ECO:0000256" key="2">
    <source>
        <dbReference type="SAM" id="Phobius"/>
    </source>
</evidence>
<keyword evidence="2" id="KW-0472">Membrane</keyword>